<dbReference type="GO" id="GO:0008299">
    <property type="term" value="P:isoprenoid biosynthetic process"/>
    <property type="evidence" value="ECO:0007669"/>
    <property type="project" value="UniProtKB-ARBA"/>
</dbReference>
<proteinExistence type="inferred from homology"/>
<evidence type="ECO:0000313" key="6">
    <source>
        <dbReference type="Proteomes" id="UP001194746"/>
    </source>
</evidence>
<dbReference type="InterPro" id="IPR034686">
    <property type="entry name" value="Terpene_cyclase-like_2"/>
</dbReference>
<comment type="caution">
    <text evidence="5">The sequence shown here is derived from an EMBL/GenBank/DDBJ whole genome shotgun (WGS) entry which is preliminary data.</text>
</comment>
<comment type="similarity">
    <text evidence="2 4">Belongs to the terpene synthase family.</text>
</comment>
<keyword evidence="3 4" id="KW-0460">Magnesium</keyword>
<dbReference type="GO" id="GO:0046872">
    <property type="term" value="F:metal ion binding"/>
    <property type="evidence" value="ECO:0007669"/>
    <property type="project" value="UniProtKB-KW"/>
</dbReference>
<dbReference type="Pfam" id="PF19086">
    <property type="entry name" value="Terpene_syn_C_2"/>
    <property type="match status" value="1"/>
</dbReference>
<evidence type="ECO:0000256" key="4">
    <source>
        <dbReference type="RuleBase" id="RU366034"/>
    </source>
</evidence>
<keyword evidence="4" id="KW-0456">Lyase</keyword>
<dbReference type="PANTHER" id="PTHR35201">
    <property type="entry name" value="TERPENE SYNTHASE"/>
    <property type="match status" value="1"/>
</dbReference>
<dbReference type="Gene3D" id="1.10.600.10">
    <property type="entry name" value="Farnesyl Diphosphate Synthase"/>
    <property type="match status" value="1"/>
</dbReference>
<dbReference type="GO" id="GO:0010333">
    <property type="term" value="F:terpene synthase activity"/>
    <property type="evidence" value="ECO:0007669"/>
    <property type="project" value="InterPro"/>
</dbReference>
<dbReference type="Proteomes" id="UP001194746">
    <property type="component" value="Unassembled WGS sequence"/>
</dbReference>
<name>A0AAD4CT72_ASPNN</name>
<dbReference type="AlphaFoldDB" id="A0AAD4CT72"/>
<dbReference type="PANTHER" id="PTHR35201:SF4">
    <property type="entry name" value="BETA-PINACENE SYNTHASE-RELATED"/>
    <property type="match status" value="1"/>
</dbReference>
<evidence type="ECO:0000256" key="2">
    <source>
        <dbReference type="ARBA" id="ARBA00006333"/>
    </source>
</evidence>
<organism evidence="5 6">
    <name type="scientific">Aspergillus nanangensis</name>
    <dbReference type="NCBI Taxonomy" id="2582783"/>
    <lineage>
        <taxon>Eukaryota</taxon>
        <taxon>Fungi</taxon>
        <taxon>Dikarya</taxon>
        <taxon>Ascomycota</taxon>
        <taxon>Pezizomycotina</taxon>
        <taxon>Eurotiomycetes</taxon>
        <taxon>Eurotiomycetidae</taxon>
        <taxon>Eurotiales</taxon>
        <taxon>Aspergillaceae</taxon>
        <taxon>Aspergillus</taxon>
        <taxon>Aspergillus subgen. Circumdati</taxon>
    </lineage>
</organism>
<evidence type="ECO:0000256" key="3">
    <source>
        <dbReference type="ARBA" id="ARBA00022842"/>
    </source>
</evidence>
<reference evidence="5" key="1">
    <citation type="journal article" date="2019" name="Beilstein J. Org. Chem.">
        <title>Nanangenines: drimane sesquiterpenoids as the dominant metabolite cohort of a novel Australian fungus, Aspergillus nanangensis.</title>
        <authorList>
            <person name="Lacey H.J."/>
            <person name="Gilchrist C.L.M."/>
            <person name="Crombie A."/>
            <person name="Kalaitzis J.A."/>
            <person name="Vuong D."/>
            <person name="Rutledge P.J."/>
            <person name="Turner P."/>
            <person name="Pitt J.I."/>
            <person name="Lacey E."/>
            <person name="Chooi Y.H."/>
            <person name="Piggott A.M."/>
        </authorList>
    </citation>
    <scope>NUCLEOTIDE SEQUENCE</scope>
    <source>
        <strain evidence="5">MST-FP2251</strain>
    </source>
</reference>
<accession>A0AAD4CT72</accession>
<reference evidence="5" key="2">
    <citation type="submission" date="2020-02" db="EMBL/GenBank/DDBJ databases">
        <authorList>
            <person name="Gilchrist C.L.M."/>
            <person name="Chooi Y.-H."/>
        </authorList>
    </citation>
    <scope>NUCLEOTIDE SEQUENCE</scope>
    <source>
        <strain evidence="5">MST-FP2251</strain>
    </source>
</reference>
<comment type="cofactor">
    <cofactor evidence="1 4">
        <name>Mg(2+)</name>
        <dbReference type="ChEBI" id="CHEBI:18420"/>
    </cofactor>
</comment>
<gene>
    <name evidence="5" type="ORF">FE257_002027</name>
</gene>
<sequence>MDKERIKSQLATLQIPVFNVQWPEAIAPNECLIEDQMIKWGDDHGLFVNNFAYREQTKRARFASLAARCYPNARPELLQTIADFLLRVFLVDDLLFDRVDTITTHTLPNLTKIVNIMDGGSVGPEPIYGEDALYDICRRFRMLLSGEQFERFVQVFRMWPAMEGLQILNHIQGRQAGIEEYNVIRRYTTGVLPCIALSDAANQGSVTAEEFYDPRVQLLRRHTLNIISLANDIHSLHVETHQPGHFSNFIRGYMDWVAKDTQRYSVEFATTDADDRGILGN</sequence>
<dbReference type="EC" id="4.2.3.-" evidence="4"/>
<protein>
    <recommendedName>
        <fullName evidence="4">Terpene synthase</fullName>
        <ecNumber evidence="4">4.2.3.-</ecNumber>
    </recommendedName>
</protein>
<evidence type="ECO:0000313" key="5">
    <source>
        <dbReference type="EMBL" id="KAF9892250.1"/>
    </source>
</evidence>
<dbReference type="SUPFAM" id="SSF48576">
    <property type="entry name" value="Terpenoid synthases"/>
    <property type="match status" value="1"/>
</dbReference>
<keyword evidence="4" id="KW-0479">Metal-binding</keyword>
<evidence type="ECO:0000256" key="1">
    <source>
        <dbReference type="ARBA" id="ARBA00001946"/>
    </source>
</evidence>
<dbReference type="InterPro" id="IPR008949">
    <property type="entry name" value="Isoprenoid_synthase_dom_sf"/>
</dbReference>
<dbReference type="EMBL" id="VCAU01000013">
    <property type="protein sequence ID" value="KAF9892250.1"/>
    <property type="molecule type" value="Genomic_DNA"/>
</dbReference>
<keyword evidence="6" id="KW-1185">Reference proteome</keyword>